<feature type="signal peptide" evidence="7">
    <location>
        <begin position="1"/>
        <end position="28"/>
    </location>
</feature>
<dbReference type="SUPFAM" id="SSF53850">
    <property type="entry name" value="Periplasmic binding protein-like II"/>
    <property type="match status" value="1"/>
</dbReference>
<dbReference type="PANTHER" id="PTHR43649">
    <property type="entry name" value="ARABINOSE-BINDING PROTEIN-RELATED"/>
    <property type="match status" value="1"/>
</dbReference>
<keyword evidence="1" id="KW-1003">Cell membrane</keyword>
<evidence type="ECO:0000256" key="5">
    <source>
        <dbReference type="ARBA" id="ARBA00023288"/>
    </source>
</evidence>
<name>A0A1C0ZSD5_9BACL</name>
<evidence type="ECO:0000313" key="8">
    <source>
        <dbReference type="EMBL" id="OCT10982.1"/>
    </source>
</evidence>
<evidence type="ECO:0000256" key="7">
    <source>
        <dbReference type="SAM" id="SignalP"/>
    </source>
</evidence>
<sequence length="515" mass="56548">MRSKQFLKTRAVPVLLTAAMATSLAACASKTDTSATTSSPTGKVSAEDKKFAADQPYELSLSTSIAGEPPAPGNEVELAIQKNTGVTLKMQWIPAAAMKDKENIMIASGELPKAMVVNYDTPVLSAMRNGTFWELGPLLKDYPTLSKIDPSFYNNIKVDGKIYGIPKAREIARNATIYRKDWLDALGLKEPKTPEDQYNIIKAFTLNDPDKNGKNDTVGYNMNKDFTAFDKMVVIFGGPNRWGVVDGKVTPAWMTKANMDALNWYKRLYDEKLMNQDFAVTEKATVDKNWAAGKIGMVDAVVLAAGQSQGTAVKKNNPAAQTDFFTTLDAGSGPRIDGASYNDGFVAIPKSSVKTEAEVRRILSYFEKMSADPEMATLMNSGMEGIEYKVDNGLIVQTDADKFGKFIKPYRDGVSRDYSINPKATKDDPLVKKGNQAAKDNLKNAILNPFLSFNSTTYLEKGAELDQMITDARVKYIMGKLDGAGFQQEVDKWLKAGGQKIIDEYTAEYAKTAKK</sequence>
<keyword evidence="4" id="KW-0564">Palmitate</keyword>
<dbReference type="EMBL" id="LYPC01000028">
    <property type="protein sequence ID" value="OCT10982.1"/>
    <property type="molecule type" value="Genomic_DNA"/>
</dbReference>
<evidence type="ECO:0008006" key="10">
    <source>
        <dbReference type="Google" id="ProtNLM"/>
    </source>
</evidence>
<evidence type="ECO:0000256" key="1">
    <source>
        <dbReference type="ARBA" id="ARBA00022475"/>
    </source>
</evidence>
<dbReference type="RefSeq" id="WP_065857600.1">
    <property type="nucleotide sequence ID" value="NZ_LYPC01000028.1"/>
</dbReference>
<gene>
    <name evidence="8" type="ORF">A8709_04575</name>
</gene>
<proteinExistence type="predicted"/>
<feature type="compositionally biased region" description="Low complexity" evidence="6">
    <location>
        <begin position="29"/>
        <end position="39"/>
    </location>
</feature>
<keyword evidence="5" id="KW-0449">Lipoprotein</keyword>
<protein>
    <recommendedName>
        <fullName evidence="10">ABC transporter substrate-binding protein</fullName>
    </recommendedName>
</protein>
<dbReference type="Gene3D" id="3.40.190.10">
    <property type="entry name" value="Periplasmic binding protein-like II"/>
    <property type="match status" value="2"/>
</dbReference>
<dbReference type="Proteomes" id="UP000093309">
    <property type="component" value="Unassembled WGS sequence"/>
</dbReference>
<dbReference type="InterPro" id="IPR050490">
    <property type="entry name" value="Bact_solute-bd_prot1"/>
</dbReference>
<reference evidence="9" key="1">
    <citation type="submission" date="2016-05" db="EMBL/GenBank/DDBJ databases">
        <title>Paenibacillus oryzae. sp. nov., isolated from the rice root.</title>
        <authorList>
            <person name="Zhang J."/>
            <person name="Zhang X."/>
        </authorList>
    </citation>
    <scope>NUCLEOTIDE SEQUENCE [LARGE SCALE GENOMIC DNA]</scope>
    <source>
        <strain evidence="9">KCTC13222</strain>
    </source>
</reference>
<evidence type="ECO:0000256" key="3">
    <source>
        <dbReference type="ARBA" id="ARBA00023136"/>
    </source>
</evidence>
<evidence type="ECO:0000256" key="6">
    <source>
        <dbReference type="SAM" id="MobiDB-lite"/>
    </source>
</evidence>
<feature type="chain" id="PRO_5039626279" description="ABC transporter substrate-binding protein" evidence="7">
    <location>
        <begin position="29"/>
        <end position="515"/>
    </location>
</feature>
<dbReference type="OrthoDB" id="2643783at2"/>
<dbReference type="AlphaFoldDB" id="A0A1C0ZSD5"/>
<feature type="region of interest" description="Disordered" evidence="6">
    <location>
        <begin position="29"/>
        <end position="48"/>
    </location>
</feature>
<dbReference type="InterPro" id="IPR006059">
    <property type="entry name" value="SBP"/>
</dbReference>
<dbReference type="Pfam" id="PF01547">
    <property type="entry name" value="SBP_bac_1"/>
    <property type="match status" value="1"/>
</dbReference>
<dbReference type="PANTHER" id="PTHR43649:SF33">
    <property type="entry name" value="POLYGALACTURONAN_RHAMNOGALACTURONAN-BINDING PROTEIN YTCQ"/>
    <property type="match status" value="1"/>
</dbReference>
<keyword evidence="3" id="KW-0472">Membrane</keyword>
<accession>A0A1C0ZSD5</accession>
<evidence type="ECO:0000256" key="2">
    <source>
        <dbReference type="ARBA" id="ARBA00022729"/>
    </source>
</evidence>
<dbReference type="PROSITE" id="PS51257">
    <property type="entry name" value="PROKAR_LIPOPROTEIN"/>
    <property type="match status" value="1"/>
</dbReference>
<keyword evidence="9" id="KW-1185">Reference proteome</keyword>
<keyword evidence="2 7" id="KW-0732">Signal</keyword>
<dbReference type="STRING" id="512399.A8709_04575"/>
<organism evidence="8 9">
    <name type="scientific">Paenibacillus pectinilyticus</name>
    <dbReference type="NCBI Taxonomy" id="512399"/>
    <lineage>
        <taxon>Bacteria</taxon>
        <taxon>Bacillati</taxon>
        <taxon>Bacillota</taxon>
        <taxon>Bacilli</taxon>
        <taxon>Bacillales</taxon>
        <taxon>Paenibacillaceae</taxon>
        <taxon>Paenibacillus</taxon>
    </lineage>
</organism>
<comment type="caution">
    <text evidence="8">The sequence shown here is derived from an EMBL/GenBank/DDBJ whole genome shotgun (WGS) entry which is preliminary data.</text>
</comment>
<evidence type="ECO:0000313" key="9">
    <source>
        <dbReference type="Proteomes" id="UP000093309"/>
    </source>
</evidence>
<evidence type="ECO:0000256" key="4">
    <source>
        <dbReference type="ARBA" id="ARBA00023139"/>
    </source>
</evidence>